<comment type="caution">
    <text evidence="1">The sequence shown here is derived from an EMBL/GenBank/DDBJ whole genome shotgun (WGS) entry which is preliminary data.</text>
</comment>
<dbReference type="AlphaFoldDB" id="A0A5J4PHQ0"/>
<dbReference type="Pfam" id="PF24389">
    <property type="entry name" value="ORC-CDC6-like"/>
    <property type="match status" value="1"/>
</dbReference>
<accession>A0A5J4PHQ0</accession>
<dbReference type="InterPro" id="IPR056955">
    <property type="entry name" value="ORC-CDC6-like"/>
</dbReference>
<name>A0A5J4PHQ0_9ZZZZ</name>
<evidence type="ECO:0000313" key="1">
    <source>
        <dbReference type="EMBL" id="KAA6309007.1"/>
    </source>
</evidence>
<gene>
    <name evidence="1" type="ORF">EZS27_039425</name>
</gene>
<reference evidence="1" key="1">
    <citation type="submission" date="2019-03" db="EMBL/GenBank/DDBJ databases">
        <title>Single cell metagenomics reveals metabolic interactions within the superorganism composed of flagellate Streblomastix strix and complex community of Bacteroidetes bacteria on its surface.</title>
        <authorList>
            <person name="Treitli S.C."/>
            <person name="Kolisko M."/>
            <person name="Husnik F."/>
            <person name="Keeling P."/>
            <person name="Hampl V."/>
        </authorList>
    </citation>
    <scope>NUCLEOTIDE SEQUENCE</scope>
    <source>
        <strain evidence="1">STM</strain>
    </source>
</reference>
<dbReference type="EMBL" id="SNRY01008183">
    <property type="protein sequence ID" value="KAA6309007.1"/>
    <property type="molecule type" value="Genomic_DNA"/>
</dbReference>
<proteinExistence type="predicted"/>
<protein>
    <submittedName>
        <fullName evidence="1">Uncharacterized protein</fullName>
    </submittedName>
</protein>
<organism evidence="1">
    <name type="scientific">termite gut metagenome</name>
    <dbReference type="NCBI Taxonomy" id="433724"/>
    <lineage>
        <taxon>unclassified sequences</taxon>
        <taxon>metagenomes</taxon>
        <taxon>organismal metagenomes</taxon>
    </lineage>
</organism>
<sequence length="230" mass="27242">IILNLSSDDILVERTNVLLFYRAWNKKKDLIQSSIKIKDSASEYLKNSMDENNSQKKVLNKYKRDIIDMLARETREDTPYYGFEEFIKMSSGTPRNLLNILKHSYKWTYFNKAQEAFRDTTIDFKAQTNGIKDTIDWFFEDNRAPVMQNRKPFECVERMGKFLRELKYSDTPPECSINIFGLNLEDMSTEARDIFLFLEKYDFPCDVFFDLILSKKKSQLKDSIKSSILF</sequence>
<feature type="non-terminal residue" evidence="1">
    <location>
        <position position="1"/>
    </location>
</feature>